<keyword evidence="2" id="KW-1185">Reference proteome</keyword>
<evidence type="ECO:0000313" key="1">
    <source>
        <dbReference type="EMBL" id="KAJ57296.1"/>
    </source>
</evidence>
<dbReference type="STRING" id="1454373.ACMU_02010"/>
<protein>
    <recommendedName>
        <fullName evidence="3">Translocase</fullName>
    </recommendedName>
</protein>
<reference evidence="1 2" key="1">
    <citation type="submission" date="2014-03" db="EMBL/GenBank/DDBJ databases">
        <title>Draft Genome Sequence of Actibacterium mucosum KCTC 23349, a Marine Alphaproteobacterium with Complex Ionic Requirements Isolated from Mediterranean Seawater at Malvarrosa Beach, Valencia, Spain.</title>
        <authorList>
            <person name="Arahal D.R."/>
            <person name="Shao Z."/>
            <person name="Lai Q."/>
            <person name="Pujalte M.J."/>
        </authorList>
    </citation>
    <scope>NUCLEOTIDE SEQUENCE [LARGE SCALE GENOMIC DNA]</scope>
    <source>
        <strain evidence="1 2">KCTC 23349</strain>
    </source>
</reference>
<dbReference type="Proteomes" id="UP000026249">
    <property type="component" value="Unassembled WGS sequence"/>
</dbReference>
<dbReference type="EMBL" id="JFKE01000001">
    <property type="protein sequence ID" value="KAJ57296.1"/>
    <property type="molecule type" value="Genomic_DNA"/>
</dbReference>
<proteinExistence type="predicted"/>
<accession>A0A037ZLG9</accession>
<gene>
    <name evidence="1" type="ORF">ACMU_02010</name>
</gene>
<name>A0A037ZLG9_9RHOB</name>
<evidence type="ECO:0008006" key="3">
    <source>
        <dbReference type="Google" id="ProtNLM"/>
    </source>
</evidence>
<organism evidence="1 2">
    <name type="scientific">Actibacterium mucosum KCTC 23349</name>
    <dbReference type="NCBI Taxonomy" id="1454373"/>
    <lineage>
        <taxon>Bacteria</taxon>
        <taxon>Pseudomonadati</taxon>
        <taxon>Pseudomonadota</taxon>
        <taxon>Alphaproteobacteria</taxon>
        <taxon>Rhodobacterales</taxon>
        <taxon>Roseobacteraceae</taxon>
        <taxon>Actibacterium</taxon>
    </lineage>
</organism>
<sequence length="342" mass="35405">MKFDRKKLMIGATVLIAAGAGHLVQNTGNAQSVTPVAEFVTPPATAERFELENVATLSASTDAGPELPKLPVAPLAPAALSTPENAAISERMEGLDAGQASVTDRTAAQQLNQFGMECETALTATAGKAAMVQLHVSATCATNDRIEILHGRLAFAARLSNTGTATLDVPALDGSATFLVRLSDGDILRGFVEVPDAADFERVVLQSDGSGLMELHAYEFGAGYGEDGHVWAQAPRGADQALQGKGGFMSVLGDGTLASPMVAQVYSHPKGQALNSDVVRVSIEVPITEGNCSNDLNAEALQPGPDGSMQAIDLTLAAPGCDGIGEFLVLKNVVRDLKIAAN</sequence>
<evidence type="ECO:0000313" key="2">
    <source>
        <dbReference type="Proteomes" id="UP000026249"/>
    </source>
</evidence>
<comment type="caution">
    <text evidence="1">The sequence shown here is derived from an EMBL/GenBank/DDBJ whole genome shotgun (WGS) entry which is preliminary data.</text>
</comment>
<dbReference type="AlphaFoldDB" id="A0A037ZLG9"/>